<evidence type="ECO:0000313" key="1">
    <source>
        <dbReference type="EMBL" id="XBX77378.1"/>
    </source>
</evidence>
<sequence>MKTGARLALYGLGLIVAFGGAFGIAAAVVPDDVVAGWQKGSEMNGHDEGHESGETASASASVATALKGLALSIDGYVLSPIEAPTTVGEAGELRFQIQDAAGEAVTDYTTAHDKDLHLIVARSDGSGFQHVHPLLDEATGTWSLPWEWEAAGTYRVFADFTPGGADAANLTLSRTVQVVGEFVPVETQPSVASEVDGFTVSLEGDVVAGSARELAITISRDGEPVTTLEPYLGAFGHFVALREGDLAFLHVHAEGDEPEAGDTSGPEIVFFAEAPTAGRSLLYLDFQVDGVVHTAEFVIDAAHGGHS</sequence>
<accession>A0AAU7VUA8</accession>
<reference evidence="1" key="1">
    <citation type="submission" date="2024-06" db="EMBL/GenBank/DDBJ databases">
        <title>Draft genome sequence of Microbacterium sp. strain A8/3-1, isolated from Oxytropis tragacanthoides Fisch. ex DC. Root nodules in the Altai region of Russia.</title>
        <authorList>
            <person name="Sazanova A."/>
            <person name="Guro P."/>
            <person name="Kuznetsova I."/>
            <person name="Belimov A."/>
            <person name="Safronova V."/>
        </authorList>
    </citation>
    <scope>NUCLEOTIDE SEQUENCE</scope>
    <source>
        <strain evidence="1">A8/3-1</strain>
    </source>
</reference>
<proteinExistence type="predicted"/>
<name>A0AAU7VUA8_9MICO</name>
<dbReference type="EMBL" id="CP158357">
    <property type="protein sequence ID" value="XBX77378.1"/>
    <property type="molecule type" value="Genomic_DNA"/>
</dbReference>
<dbReference type="AlphaFoldDB" id="A0AAU7VUA8"/>
<dbReference type="RefSeq" id="WP_350350867.1">
    <property type="nucleotide sequence ID" value="NZ_CP158357.1"/>
</dbReference>
<organism evidence="1">
    <name type="scientific">Microbacterium sp. A8/3-1</name>
    <dbReference type="NCBI Taxonomy" id="3160749"/>
    <lineage>
        <taxon>Bacteria</taxon>
        <taxon>Bacillati</taxon>
        <taxon>Actinomycetota</taxon>
        <taxon>Actinomycetes</taxon>
        <taxon>Micrococcales</taxon>
        <taxon>Microbacteriaceae</taxon>
        <taxon>Microbacterium</taxon>
    </lineage>
</organism>
<protein>
    <submittedName>
        <fullName evidence="1">Heavy-metal-associated domain-containing protein</fullName>
    </submittedName>
</protein>
<gene>
    <name evidence="1" type="ORF">ABS642_15885</name>
</gene>